<proteinExistence type="predicted"/>
<dbReference type="SUPFAM" id="SSF46785">
    <property type="entry name" value="Winged helix' DNA-binding domain"/>
    <property type="match status" value="1"/>
</dbReference>
<reference evidence="1 2" key="1">
    <citation type="submission" date="2023-08" db="EMBL/GenBank/DDBJ databases">
        <title>Pathogen: clinical or host-associated sample.</title>
        <authorList>
            <person name="Hergert J."/>
            <person name="Casey R."/>
            <person name="Wagner J."/>
            <person name="Young E.L."/>
            <person name="Oakeson K.F."/>
        </authorList>
    </citation>
    <scope>NUCLEOTIDE SEQUENCE [LARGE SCALE GENOMIC DNA]</scope>
    <source>
        <strain evidence="1 2">1760953</strain>
    </source>
</reference>
<evidence type="ECO:0000313" key="2">
    <source>
        <dbReference type="Proteomes" id="UP001234585"/>
    </source>
</evidence>
<dbReference type="RefSeq" id="WP_306038371.1">
    <property type="nucleotide sequence ID" value="NZ_CP132302.1"/>
</dbReference>
<dbReference type="InterPro" id="IPR036390">
    <property type="entry name" value="WH_DNA-bd_sf"/>
</dbReference>
<protein>
    <submittedName>
        <fullName evidence="1">Uncharacterized protein</fullName>
    </submittedName>
</protein>
<organism evidence="1 2">
    <name type="scientific">Shinella sumterensis</name>
    <dbReference type="NCBI Taxonomy" id="1967501"/>
    <lineage>
        <taxon>Bacteria</taxon>
        <taxon>Pseudomonadati</taxon>
        <taxon>Pseudomonadota</taxon>
        <taxon>Alphaproteobacteria</taxon>
        <taxon>Hyphomicrobiales</taxon>
        <taxon>Rhizobiaceae</taxon>
        <taxon>Shinella</taxon>
    </lineage>
</organism>
<dbReference type="AlphaFoldDB" id="A0AA50H951"/>
<name>A0AA50H951_9HYPH</name>
<keyword evidence="2" id="KW-1185">Reference proteome</keyword>
<dbReference type="Proteomes" id="UP001234585">
    <property type="component" value="Chromosome"/>
</dbReference>
<evidence type="ECO:0000313" key="1">
    <source>
        <dbReference type="EMBL" id="WLR98746.1"/>
    </source>
</evidence>
<dbReference type="EMBL" id="CP132302">
    <property type="protein sequence ID" value="WLR98746.1"/>
    <property type="molecule type" value="Genomic_DNA"/>
</dbReference>
<gene>
    <name evidence="1" type="ORF">Q9313_06915</name>
</gene>
<accession>A0AA50H951</accession>
<sequence length="329" mass="36904">MARRVDTDEKLRAKREEFLALVTCGIQVMLQDAYFRPGLDPKGKARVLSQHILNLSIAHSAADKIPDGASALTAAFDVLDHVFSSIHSPETDPDKSWLADFNEGKSRKHRAAWAGFKPHSFWQKLRAESHFVTRRIDGKMRSERPEWNGLPFSDSVALKALSWVRSETKIFQSQLQQQMAEVDAAALHNRLKALEKAGWVKSDHEPDGSVTYEATFKLWDTGSPKTRTARLPKPTFASPTERYHARTRAARVERIAALHKEPSARKVLKAIQRNGPMQLKQIDPLVEGFTRLGLRDFMMDLREGGWVECVGRGGGAAWAATEKLANSTI</sequence>